<reference evidence="6" key="1">
    <citation type="submission" date="2016-10" db="EMBL/GenBank/DDBJ databases">
        <authorList>
            <person name="Varghese N."/>
            <person name="Submissions S."/>
        </authorList>
    </citation>
    <scope>NUCLEOTIDE SEQUENCE [LARGE SCALE GENOMIC DNA]</scope>
    <source>
        <strain evidence="6">DSM 123</strain>
    </source>
</reference>
<dbReference type="FunFam" id="3.40.50.12780:FF:000011">
    <property type="entry name" value="Acetyl-coenzyme A synthetase 2-like, mitochondrial"/>
    <property type="match status" value="1"/>
</dbReference>
<dbReference type="PROSITE" id="PS00455">
    <property type="entry name" value="AMP_BINDING"/>
    <property type="match status" value="1"/>
</dbReference>
<dbReference type="AlphaFoldDB" id="A0A1H8LLJ2"/>
<dbReference type="PANTHER" id="PTHR43347:SF3">
    <property type="entry name" value="ACYL-COA SYNTHETASE SHORT-CHAIN FAMILY MEMBER 3, MITOCHONDRIAL"/>
    <property type="match status" value="1"/>
</dbReference>
<dbReference type="InterPro" id="IPR020845">
    <property type="entry name" value="AMP-binding_CS"/>
</dbReference>
<name>A0A1H8LLJ2_9BRAD</name>
<accession>A0A1H8LLJ2</accession>
<dbReference type="GO" id="GO:0070013">
    <property type="term" value="C:intracellular organelle lumen"/>
    <property type="evidence" value="ECO:0007669"/>
    <property type="project" value="UniProtKB-ARBA"/>
</dbReference>
<organism evidence="5 6">
    <name type="scientific">Rhodopseudomonas pseudopalustris</name>
    <dbReference type="NCBI Taxonomy" id="1513892"/>
    <lineage>
        <taxon>Bacteria</taxon>
        <taxon>Pseudomonadati</taxon>
        <taxon>Pseudomonadota</taxon>
        <taxon>Alphaproteobacteria</taxon>
        <taxon>Hyphomicrobiales</taxon>
        <taxon>Nitrobacteraceae</taxon>
        <taxon>Rhodopseudomonas</taxon>
    </lineage>
</organism>
<dbReference type="RefSeq" id="WP_092681021.1">
    <property type="nucleotide sequence ID" value="NZ_FODT01000001.1"/>
</dbReference>
<evidence type="ECO:0000259" key="3">
    <source>
        <dbReference type="Pfam" id="PF13193"/>
    </source>
</evidence>
<dbReference type="InterPro" id="IPR042099">
    <property type="entry name" value="ANL_N_sf"/>
</dbReference>
<dbReference type="Proteomes" id="UP000199615">
    <property type="component" value="Unassembled WGS sequence"/>
</dbReference>
<dbReference type="CDD" id="cd05967">
    <property type="entry name" value="PrpE"/>
    <property type="match status" value="1"/>
</dbReference>
<dbReference type="FunFam" id="3.30.300.30:FF:000017">
    <property type="entry name" value="Acyl-CoA synthetase short-chain family member 3"/>
    <property type="match status" value="1"/>
</dbReference>
<protein>
    <submittedName>
        <fullName evidence="5">Propionyl-CoA synthetase</fullName>
    </submittedName>
</protein>
<sequence length="636" mass="69437">MNSHDKSRYHEVHARSLADPEGFWAEAAREIDWIEPATKVFDRSQGLYGRWFAGAKVNTCYNALDRHVANGRADQVALIHDSPLTGSISQFTYAEMLREVQALAAVMQDFGVAKGDRVILYMPMVPESMVAMLACARIGAVHSVVFGGFAAKELATRIDDAKPKLILSASCGIEPGRIVKYKPLLDEAIKLSTAKPDACIILARPQQECELIEGRDHDWAKLRSEALAADKKADCVAVDATDPLYILYTSGTTGKPKGVVRDNGGHLVALKWTMENLYGVKPGEVWWCASDIGWVVGHSYIIYGPLLHGATSIMYEGKPVGTPDAGAFWRVISEHGAVALFTAPTAFRAIRKDDPEGSFIRKYDLSKLRTLFLAGERADPPTVEWAEQQLKVPVIDHWWQTETGWCIAGNPVGLGLLPVKHGSPTVPMPGYDVQVVDEGARPLPAGTMGSIVIKLPLPPGCLPTLWQQDERCRESYFADYPGFYKTSDAGYMDEDGYVFVMGRTDDIINVAGHRLSTGGMEEILASHPDVAECAVLGINDTIKGEVPCGLIVLKSGVTRDHAEIEKEIVKLVRDKLGPVAAFKLAITVPRLPKTRSGKILRGTIKKIADGDEWAMPATIEDPTALDDISTALKNHS</sequence>
<dbReference type="InterPro" id="IPR045851">
    <property type="entry name" value="AMP-bd_C_sf"/>
</dbReference>
<dbReference type="Gene3D" id="3.40.50.12780">
    <property type="entry name" value="N-terminal domain of ligase-like"/>
    <property type="match status" value="1"/>
</dbReference>
<dbReference type="GO" id="GO:0050218">
    <property type="term" value="F:propionate-CoA ligase activity"/>
    <property type="evidence" value="ECO:0007669"/>
    <property type="project" value="TreeGrafter"/>
</dbReference>
<evidence type="ECO:0000259" key="2">
    <source>
        <dbReference type="Pfam" id="PF00501"/>
    </source>
</evidence>
<comment type="similarity">
    <text evidence="1">Belongs to the ATP-dependent AMP-binding enzyme family.</text>
</comment>
<feature type="domain" description="AMP-binding enzyme C-terminal" evidence="3">
    <location>
        <begin position="520"/>
        <end position="598"/>
    </location>
</feature>
<dbReference type="OrthoDB" id="9803968at2"/>
<dbReference type="EMBL" id="FODT01000001">
    <property type="protein sequence ID" value="SEO05985.1"/>
    <property type="molecule type" value="Genomic_DNA"/>
</dbReference>
<feature type="domain" description="AMP-dependent synthetase/ligase" evidence="2">
    <location>
        <begin position="67"/>
        <end position="454"/>
    </location>
</feature>
<dbReference type="PANTHER" id="PTHR43347">
    <property type="entry name" value="ACYL-COA SYNTHETASE"/>
    <property type="match status" value="1"/>
</dbReference>
<feature type="domain" description="Acetyl-coenzyme A synthetase N-terminal" evidence="4">
    <location>
        <begin position="9"/>
        <end position="63"/>
    </location>
</feature>
<evidence type="ECO:0000313" key="5">
    <source>
        <dbReference type="EMBL" id="SEO05985.1"/>
    </source>
</evidence>
<dbReference type="Gene3D" id="3.30.300.30">
    <property type="match status" value="1"/>
</dbReference>
<dbReference type="Pfam" id="PF16177">
    <property type="entry name" value="ACAS_N"/>
    <property type="match status" value="1"/>
</dbReference>
<dbReference type="InterPro" id="IPR025110">
    <property type="entry name" value="AMP-bd_C"/>
</dbReference>
<proteinExistence type="inferred from homology"/>
<dbReference type="InterPro" id="IPR032387">
    <property type="entry name" value="ACAS_N"/>
</dbReference>
<evidence type="ECO:0000313" key="6">
    <source>
        <dbReference type="Proteomes" id="UP000199615"/>
    </source>
</evidence>
<dbReference type="Pfam" id="PF13193">
    <property type="entry name" value="AMP-binding_C"/>
    <property type="match status" value="1"/>
</dbReference>
<dbReference type="SUPFAM" id="SSF56801">
    <property type="entry name" value="Acetyl-CoA synthetase-like"/>
    <property type="match status" value="1"/>
</dbReference>
<gene>
    <name evidence="5" type="ORF">SAMN05444123_101131</name>
</gene>
<dbReference type="InterPro" id="IPR000873">
    <property type="entry name" value="AMP-dep_synth/lig_dom"/>
</dbReference>
<keyword evidence="6" id="KW-1185">Reference proteome</keyword>
<evidence type="ECO:0000256" key="1">
    <source>
        <dbReference type="ARBA" id="ARBA00006432"/>
    </source>
</evidence>
<evidence type="ECO:0000259" key="4">
    <source>
        <dbReference type="Pfam" id="PF16177"/>
    </source>
</evidence>
<dbReference type="Pfam" id="PF00501">
    <property type="entry name" value="AMP-binding"/>
    <property type="match status" value="1"/>
</dbReference>